<dbReference type="EMBL" id="FNCS01000008">
    <property type="protein sequence ID" value="SDG79614.1"/>
    <property type="molecule type" value="Genomic_DNA"/>
</dbReference>
<dbReference type="Proteomes" id="UP000199495">
    <property type="component" value="Unassembled WGS sequence"/>
</dbReference>
<sequence>MMQTLEALGQRVCIFGPSNAGKSTLAVALGDKLGVPAIHLDLLHHLPHTDWTPRAPEEFARLHEEAIAQDGWVIEGNYSRLIPRRLARATGIVLIDTPAPGNLWRYLRRTLFERQRLGTLEGGQDSIKWLMIRHITMVQPKSRAKMLSFTTESGLPFEHVKAMAELNGLYRRWGLERP</sequence>
<dbReference type="Gene3D" id="3.40.50.300">
    <property type="entry name" value="P-loop containing nucleotide triphosphate hydrolases"/>
    <property type="match status" value="1"/>
</dbReference>
<proteinExistence type="predicted"/>
<accession>A0A1G7X5Z6</accession>
<evidence type="ECO:0008006" key="3">
    <source>
        <dbReference type="Google" id="ProtNLM"/>
    </source>
</evidence>
<evidence type="ECO:0000313" key="1">
    <source>
        <dbReference type="EMBL" id="SDG79614.1"/>
    </source>
</evidence>
<name>A0A1G7X5Z6_9HYPH</name>
<dbReference type="STRING" id="440168.SAMN04487974_108130"/>
<dbReference type="PANTHER" id="PTHR37816">
    <property type="entry name" value="YALI0E33011P"/>
    <property type="match status" value="1"/>
</dbReference>
<dbReference type="InterPro" id="IPR027417">
    <property type="entry name" value="P-loop_NTPase"/>
</dbReference>
<gene>
    <name evidence="1" type="ORF">SAMN04487974_108130</name>
</gene>
<organism evidence="1 2">
    <name type="scientific">Pelagibacterium luteolum</name>
    <dbReference type="NCBI Taxonomy" id="440168"/>
    <lineage>
        <taxon>Bacteria</taxon>
        <taxon>Pseudomonadati</taxon>
        <taxon>Pseudomonadota</taxon>
        <taxon>Alphaproteobacteria</taxon>
        <taxon>Hyphomicrobiales</taxon>
        <taxon>Devosiaceae</taxon>
        <taxon>Pelagibacterium</taxon>
    </lineage>
</organism>
<dbReference type="PANTHER" id="PTHR37816:SF1">
    <property type="entry name" value="TOXIN"/>
    <property type="match status" value="1"/>
</dbReference>
<evidence type="ECO:0000313" key="2">
    <source>
        <dbReference type="Proteomes" id="UP000199495"/>
    </source>
</evidence>
<reference evidence="1 2" key="1">
    <citation type="submission" date="2016-10" db="EMBL/GenBank/DDBJ databases">
        <authorList>
            <person name="de Groot N.N."/>
        </authorList>
    </citation>
    <scope>NUCLEOTIDE SEQUENCE [LARGE SCALE GENOMIC DNA]</scope>
    <source>
        <strain evidence="1 2">CGMCC 1.10267</strain>
    </source>
</reference>
<keyword evidence="2" id="KW-1185">Reference proteome</keyword>
<dbReference type="SUPFAM" id="SSF52540">
    <property type="entry name" value="P-loop containing nucleoside triphosphate hydrolases"/>
    <property type="match status" value="1"/>
</dbReference>
<dbReference type="AlphaFoldDB" id="A0A1G7X5Z6"/>
<dbReference type="RefSeq" id="WP_342027596.1">
    <property type="nucleotide sequence ID" value="NZ_FNCS01000008.1"/>
</dbReference>
<protein>
    <recommendedName>
        <fullName evidence="3">Adenylate kinase</fullName>
    </recommendedName>
</protein>
<dbReference type="InterPro" id="IPR052922">
    <property type="entry name" value="Cytidylate_Kinase-2"/>
</dbReference>